<evidence type="ECO:0000259" key="7">
    <source>
        <dbReference type="PROSITE" id="PS50075"/>
    </source>
</evidence>
<dbReference type="Pfam" id="PF02801">
    <property type="entry name" value="Ketoacyl-synt_C"/>
    <property type="match status" value="1"/>
</dbReference>
<dbReference type="SUPFAM" id="SSF47336">
    <property type="entry name" value="ACP-like"/>
    <property type="match status" value="2"/>
</dbReference>
<dbReference type="Pfam" id="PF00109">
    <property type="entry name" value="ketoacyl-synt"/>
    <property type="match status" value="1"/>
</dbReference>
<feature type="domain" description="Carrier" evidence="7">
    <location>
        <begin position="8"/>
        <end position="85"/>
    </location>
</feature>
<dbReference type="PROSITE" id="PS52019">
    <property type="entry name" value="PKS_MFAS_DH"/>
    <property type="match status" value="1"/>
</dbReference>
<evidence type="ECO:0000256" key="3">
    <source>
        <dbReference type="ARBA" id="ARBA00022679"/>
    </source>
</evidence>
<name>E3FL65_STIAD</name>
<dbReference type="Pfam" id="PF00550">
    <property type="entry name" value="PP-binding"/>
    <property type="match status" value="2"/>
</dbReference>
<dbReference type="Pfam" id="PF22621">
    <property type="entry name" value="CurL-like_PKS_C"/>
    <property type="match status" value="1"/>
</dbReference>
<feature type="region of interest" description="Disordered" evidence="6">
    <location>
        <begin position="943"/>
        <end position="965"/>
    </location>
</feature>
<dbReference type="PANTHER" id="PTHR43775:SF37">
    <property type="entry name" value="SI:DKEY-61P9.11"/>
    <property type="match status" value="1"/>
</dbReference>
<dbReference type="PANTHER" id="PTHR43775">
    <property type="entry name" value="FATTY ACID SYNTHASE"/>
    <property type="match status" value="1"/>
</dbReference>
<evidence type="ECO:0000313" key="10">
    <source>
        <dbReference type="EMBL" id="ADO71773.1"/>
    </source>
</evidence>
<dbReference type="GO" id="GO:0005737">
    <property type="term" value="C:cytoplasm"/>
    <property type="evidence" value="ECO:0007669"/>
    <property type="project" value="TreeGrafter"/>
</dbReference>
<dbReference type="eggNOG" id="COG3321">
    <property type="taxonomic scope" value="Bacteria"/>
</dbReference>
<dbReference type="SUPFAM" id="SSF55048">
    <property type="entry name" value="Probable ACP-binding domain of malonyl-CoA ACP transacylase"/>
    <property type="match status" value="2"/>
</dbReference>
<dbReference type="InterPro" id="IPR049552">
    <property type="entry name" value="PKS_DH_N"/>
</dbReference>
<dbReference type="SUPFAM" id="SSF51735">
    <property type="entry name" value="NAD(P)-binding Rossmann-fold domains"/>
    <property type="match status" value="2"/>
</dbReference>
<evidence type="ECO:0000256" key="6">
    <source>
        <dbReference type="SAM" id="MobiDB-lite"/>
    </source>
</evidence>
<organism evidence="10 11">
    <name type="scientific">Stigmatella aurantiaca (strain DW4/3-1)</name>
    <dbReference type="NCBI Taxonomy" id="378806"/>
    <lineage>
        <taxon>Bacteria</taxon>
        <taxon>Pseudomonadati</taxon>
        <taxon>Myxococcota</taxon>
        <taxon>Myxococcia</taxon>
        <taxon>Myxococcales</taxon>
        <taxon>Cystobacterineae</taxon>
        <taxon>Archangiaceae</taxon>
        <taxon>Stigmatella</taxon>
    </lineage>
</organism>
<dbReference type="STRING" id="378806.STAUR_3985"/>
<dbReference type="SMART" id="SM00822">
    <property type="entry name" value="PKS_KR"/>
    <property type="match status" value="1"/>
</dbReference>
<dbReference type="GO" id="GO:0005886">
    <property type="term" value="C:plasma membrane"/>
    <property type="evidence" value="ECO:0007669"/>
    <property type="project" value="TreeGrafter"/>
</dbReference>
<dbReference type="eggNOG" id="COG1028">
    <property type="taxonomic scope" value="Bacteria"/>
</dbReference>
<dbReference type="FunFam" id="3.40.47.10:FF:000019">
    <property type="entry name" value="Polyketide synthase type I"/>
    <property type="match status" value="1"/>
</dbReference>
<dbReference type="GO" id="GO:0006633">
    <property type="term" value="P:fatty acid biosynthetic process"/>
    <property type="evidence" value="ECO:0007669"/>
    <property type="project" value="InterPro"/>
</dbReference>
<dbReference type="PROSITE" id="PS00012">
    <property type="entry name" value="PHOSPHOPANTETHEINE"/>
    <property type="match status" value="1"/>
</dbReference>
<evidence type="ECO:0000256" key="4">
    <source>
        <dbReference type="ARBA" id="ARBA00054155"/>
    </source>
</evidence>
<feature type="region of interest" description="N-terminal hotdog fold" evidence="5">
    <location>
        <begin position="1413"/>
        <end position="1540"/>
    </location>
</feature>
<gene>
    <name evidence="10" type="primary">aufI</name>
    <name evidence="10" type="ordered locus">STAUR_3985</name>
</gene>
<dbReference type="SMART" id="SM01294">
    <property type="entry name" value="PKS_PP_betabranch"/>
    <property type="match status" value="1"/>
</dbReference>
<dbReference type="InterPro" id="IPR016035">
    <property type="entry name" value="Acyl_Trfase/lysoPLipase"/>
</dbReference>
<dbReference type="InterPro" id="IPR057326">
    <property type="entry name" value="KR_dom"/>
</dbReference>
<keyword evidence="3" id="KW-0808">Transferase</keyword>
<dbReference type="InterPro" id="IPR032821">
    <property type="entry name" value="PKS_assoc"/>
</dbReference>
<dbReference type="InterPro" id="IPR016036">
    <property type="entry name" value="Malonyl_transacylase_ACP-bd"/>
</dbReference>
<evidence type="ECO:0000256" key="2">
    <source>
        <dbReference type="ARBA" id="ARBA00022553"/>
    </source>
</evidence>
<dbReference type="InterPro" id="IPR014043">
    <property type="entry name" value="Acyl_transferase_dom"/>
</dbReference>
<evidence type="ECO:0000313" key="11">
    <source>
        <dbReference type="Proteomes" id="UP000001351"/>
    </source>
</evidence>
<dbReference type="InterPro" id="IPR036736">
    <property type="entry name" value="ACP-like_sf"/>
</dbReference>
<dbReference type="GO" id="GO:0004312">
    <property type="term" value="F:fatty acid synthase activity"/>
    <property type="evidence" value="ECO:0007669"/>
    <property type="project" value="TreeGrafter"/>
</dbReference>
<dbReference type="InterPro" id="IPR049900">
    <property type="entry name" value="PKS_mFAS_DH"/>
</dbReference>
<dbReference type="EMBL" id="CP002271">
    <property type="protein sequence ID" value="ADO71773.1"/>
    <property type="molecule type" value="Genomic_DNA"/>
</dbReference>
<proteinExistence type="predicted"/>
<evidence type="ECO:0000259" key="8">
    <source>
        <dbReference type="PROSITE" id="PS52004"/>
    </source>
</evidence>
<dbReference type="InterPro" id="IPR009081">
    <property type="entry name" value="PP-bd_ACP"/>
</dbReference>
<dbReference type="PROSITE" id="PS50075">
    <property type="entry name" value="CARRIER"/>
    <property type="match status" value="2"/>
</dbReference>
<dbReference type="SUPFAM" id="SSF52151">
    <property type="entry name" value="FabD/lysophospholipase-like"/>
    <property type="match status" value="2"/>
</dbReference>
<dbReference type="GO" id="GO:0031177">
    <property type="term" value="F:phosphopantetheine binding"/>
    <property type="evidence" value="ECO:0007669"/>
    <property type="project" value="InterPro"/>
</dbReference>
<dbReference type="Pfam" id="PF16197">
    <property type="entry name" value="KAsynt_C_assoc"/>
    <property type="match status" value="1"/>
</dbReference>
<dbReference type="Pfam" id="PF00698">
    <property type="entry name" value="Acyl_transf_1"/>
    <property type="match status" value="2"/>
</dbReference>
<dbReference type="InterPro" id="IPR001227">
    <property type="entry name" value="Ac_transferase_dom_sf"/>
</dbReference>
<evidence type="ECO:0000256" key="1">
    <source>
        <dbReference type="ARBA" id="ARBA00022450"/>
    </source>
</evidence>
<dbReference type="SMART" id="SM00825">
    <property type="entry name" value="PKS_KS"/>
    <property type="match status" value="1"/>
</dbReference>
<dbReference type="InterPro" id="IPR018201">
    <property type="entry name" value="Ketoacyl_synth_AS"/>
</dbReference>
<feature type="active site" description="Proton acceptor; for dehydratase activity" evidence="5">
    <location>
        <position position="1446"/>
    </location>
</feature>
<dbReference type="InterPro" id="IPR020806">
    <property type="entry name" value="PKS_PP-bd"/>
</dbReference>
<dbReference type="CDD" id="cd08955">
    <property type="entry name" value="KR_2_FAS_SDR_x"/>
    <property type="match status" value="1"/>
</dbReference>
<dbReference type="Proteomes" id="UP000001351">
    <property type="component" value="Chromosome"/>
</dbReference>
<dbReference type="PROSITE" id="PS00606">
    <property type="entry name" value="KS3_1"/>
    <property type="match status" value="1"/>
</dbReference>
<dbReference type="InterPro" id="IPR020807">
    <property type="entry name" value="PKS_DH"/>
</dbReference>
<dbReference type="SUPFAM" id="SSF53901">
    <property type="entry name" value="Thiolase-like"/>
    <property type="match status" value="1"/>
</dbReference>
<keyword evidence="11" id="KW-1185">Reference proteome</keyword>
<dbReference type="Pfam" id="PF14765">
    <property type="entry name" value="PS-DH"/>
    <property type="match status" value="1"/>
</dbReference>
<dbReference type="InterPro" id="IPR016039">
    <property type="entry name" value="Thiolase-like"/>
</dbReference>
<dbReference type="InterPro" id="IPR042104">
    <property type="entry name" value="PKS_dehydratase_sf"/>
</dbReference>
<dbReference type="InterPro" id="IPR049551">
    <property type="entry name" value="PKS_DH_C"/>
</dbReference>
<dbReference type="OrthoDB" id="5476655at2"/>
<dbReference type="Gene3D" id="3.40.47.10">
    <property type="match status" value="1"/>
</dbReference>
<reference evidence="10 11" key="1">
    <citation type="journal article" date="2011" name="Mol. Biol. Evol.">
        <title>Comparative genomic analysis of fruiting body formation in Myxococcales.</title>
        <authorList>
            <person name="Huntley S."/>
            <person name="Hamann N."/>
            <person name="Wegener-Feldbrugge S."/>
            <person name="Treuner-Lange A."/>
            <person name="Kube M."/>
            <person name="Reinhardt R."/>
            <person name="Klages S."/>
            <person name="Muller R."/>
            <person name="Ronning C.M."/>
            <person name="Nierman W.C."/>
            <person name="Sogaard-Andersen L."/>
        </authorList>
    </citation>
    <scope>NUCLEOTIDE SEQUENCE [LARGE SCALE GENOMIC DNA]</scope>
    <source>
        <strain evidence="10 11">DW4/3-1</strain>
    </source>
</reference>
<comment type="function">
    <text evidence="4">Involved in production of the polyketide antibiotic thailandamide.</text>
</comment>
<dbReference type="GO" id="GO:0004315">
    <property type="term" value="F:3-oxoacyl-[acyl-carrier-protein] synthase activity"/>
    <property type="evidence" value="ECO:0007669"/>
    <property type="project" value="InterPro"/>
</dbReference>
<protein>
    <submittedName>
        <fullName evidence="10">Polyketide synthase AufI</fullName>
    </submittedName>
</protein>
<dbReference type="PROSITE" id="PS52004">
    <property type="entry name" value="KS3_2"/>
    <property type="match status" value="1"/>
</dbReference>
<feature type="domain" description="PKS/mFAS DH" evidence="9">
    <location>
        <begin position="1413"/>
        <end position="1706"/>
    </location>
</feature>
<dbReference type="Gene3D" id="1.10.1200.10">
    <property type="entry name" value="ACP-like"/>
    <property type="match status" value="2"/>
</dbReference>
<dbReference type="InterPro" id="IPR006162">
    <property type="entry name" value="Ppantetheine_attach_site"/>
</dbReference>
<dbReference type="RefSeq" id="WP_013375990.1">
    <property type="nucleotide sequence ID" value="NC_014623.1"/>
</dbReference>
<dbReference type="InterPro" id="IPR036291">
    <property type="entry name" value="NAD(P)-bd_dom_sf"/>
</dbReference>
<feature type="region of interest" description="C-terminal hotdog fold" evidence="5">
    <location>
        <begin position="1557"/>
        <end position="1706"/>
    </location>
</feature>
<dbReference type="InterPro" id="IPR014030">
    <property type="entry name" value="Ketoacyl_synth_N"/>
</dbReference>
<sequence length="2351" mass="253109">MRQAGSPSSPEALQSLVISLVAARTALPVRSIDVREPLSRHGLDSAGAMGLLAELSADLGRTLPATLLWEYPTIEALCGHLSGVEPAPAPRPGSVEDVLPGHEPIAIIGLACRFPGAPDAEAFWRLLREGEDAITEVPSERWDTGAFYDADPAVPGKMNTRWGGFIEGVDQFDPSFFGISPREAVEMDPQQRLALETAWGALEDAGLPPSALKGSRTGVFFGAMFCDYGRLSGAGGPLTTSHTATGQDASIISARVSYALGLQGPSLVVSTACSSSLVALHLACQSLRSGESTLALAGGVNLLLAPESTVAMSKFGGLSPDGRCFSFGARANGYTRGEGTGVVVLKPLSRALADGDVIHCVIRGSAVNNDGASNGLTAPNPKAQEDVLRRAWAQAELDPQRAHYVEAHGTGTLLGDPIEARALGVVLGVGRSTQRPLRVGSVKSNIGHLEAAAGIAGVIKVVLSMRQRALPASLHSDPPNPHIPFEALGLRVQRHLEPWPGGEEEPFTAGVSSFGFGGTNCHVVLQQWRPHEAELFALAADGETELQLRVQGILDSLEEPGAPLPLRALCQEAARYGEGTHRLAVTVRSRQELKQHLLSFWDGEPRAGQSCGEASPRRPVVFVFSGQGAQWPGMGWSLVWSEPAFRTALQRCDVLIRQQLGWSLLQELAAQGTRSRLDEAAVGWPATVALEIALAELWRSWGIEPDAVIGYSIGEVAAAHVAGSLDLEDALRVICSQARLIDRLRGQGAMALVSLSWEQAGQELAGFEGRVHRAISAAPDATVLTGEPQAITEVLESLQRRGISHWRVSTDVPAHSPGLASLRDELSEALQGLHPGRAKQPLASAVTGALLQGESLDAAYWTRHFIQPVQFSQALEALAERMPDACFVELGPHATLKRSIESVLAHAGRPTRVLASLRRREDGRAVMRDALGALYAQGRTVRWSAVSPSGQPEEPATGRNERRPRVLPLSARTPEALEALARAYQERMGPEGELRDVAFSAGAHRTHHEHRLAVVGDSPPEVHSALAAFLRGERPAGMFQGTASAGGHRRLAFVFSGQGSQWVGMGRQLLETEPVFRHTVEACDALLRPLAGFSLLDELAASEEHSRLNQTAVTQPALFALQVALAKLWRSWGIQPDAVIGHSIGEVAAAQVAGALSLEDALRVVHHRSRLMQRATGFGKMVAVELPAHELTSFLEGVDGRVSLGAINDPLSAVLSGDPEAVDTVVARLEQRQVVYRRLRVDYAFHSPQMAPLQEELLQSLHGLRAERCEVPFYSTVSGERLEGPELGASYWARNIREPVRFADAVRSAIDDGHRLFLELGPHPVLGHNVLQCLEARGVEGHAIASMRRSQEEPRVLREAVAALYVRGCTIDWKQAAPLEARFVPLPSYPWQRQRYWVRTRPSAARPSLPGGHPLLGSPLSLAALRGARCWEQTLGTDTLPYLADHRVQGEIVVPGAAYLELGLAAAAAAYGTAPCMLETVSFQRMLALPPEQERTLQVVLTEKEAGQASFDVYSQRPGDTGSPWLHHATGLLRRADAIPRAESERVTPHALRQRLPEHWSASEHYQRMTAMGLEYGDCFQGVQELWRSADEALGRVRLPEAVAARVGGYHLHPALLDACIQVVMTLWTGARDGTSGETWVPVGIESLRLSQPPGQELWAFARRNPQGEPGEPVQTSDLLLLNDAGEVLVEVKGLKVQRLEGGVSARPPGEEWLYTLEWKRHEGASLEHGPEGTGAWLVLSDTTGTGQSLAELMQARGQRCVLVTAADRYAQLGPGRFQVNAAAPEDYRRVLKDAFGEAGGCRGLIHLWSLDTGGLEDLEPAQRLGSQSALYLAQAVVREGGRDTPRLWLVTQGAQAVSQGERVSVAQAPLWGFGRALSLEHPELQTTLVDVVADAPRAQAQALWAEMGAADGETQIAWRQGTRSVARLVRGTYGDTGAVLPSLHANATYLITGGLGGLGLTLAKWMVTRGARHLVLVGRGEPSPTARTVLRELEEAGATVVVERADVANRAQMAGVLGRIHHEQHPLKGLVHAAAVLDDGTMLELDAERFHRPMNAKGHGAWNLHTLTAGWELDFFVMYSSAASLLGFPGQSNYAAANAFMDALAWHRRGQGLPGLSINWGAFAEVGMAAAQSNRGERLRHRGVGSLKPEQGTAVLERLLAGSSAQVAVMQLEARQWLEFYPNASAPLWTVLLAEQAKTKSRESTSVRFREALSKAEPSQRGALVEEHLAEQIALVLRLEPSKIDRLRALGELGLDSLMSLELRNRLEAALGMKLSATLLFTYPNLASLAQHVVGRMEFPSEATVAPITASPGAVEGQAERLAEVEQMSDDEAEQLLLASLESLSTELLK</sequence>
<keyword evidence="2" id="KW-0597">Phosphoprotein</keyword>
<dbReference type="InterPro" id="IPR013968">
    <property type="entry name" value="PKS_KR"/>
</dbReference>
<evidence type="ECO:0000256" key="5">
    <source>
        <dbReference type="PROSITE-ProRule" id="PRU01363"/>
    </source>
</evidence>
<feature type="domain" description="Carrier" evidence="7">
    <location>
        <begin position="2224"/>
        <end position="2298"/>
    </location>
</feature>
<feature type="domain" description="Ketosynthase family 3 (KS3)" evidence="8">
    <location>
        <begin position="102"/>
        <end position="527"/>
    </location>
</feature>
<dbReference type="Pfam" id="PF21089">
    <property type="entry name" value="PKS_DH_N"/>
    <property type="match status" value="1"/>
</dbReference>
<dbReference type="FunFam" id="3.40.366.10:FF:000002">
    <property type="entry name" value="Probable polyketide synthase 2"/>
    <property type="match status" value="1"/>
</dbReference>
<dbReference type="Gene3D" id="3.40.366.10">
    <property type="entry name" value="Malonyl-Coenzyme A Acyl Carrier Protein, domain 2"/>
    <property type="match status" value="2"/>
</dbReference>
<dbReference type="InterPro" id="IPR014031">
    <property type="entry name" value="Ketoacyl_synth_C"/>
</dbReference>
<dbReference type="HOGENOM" id="CLU_000022_35_2_7"/>
<dbReference type="Pfam" id="PF08659">
    <property type="entry name" value="KR"/>
    <property type="match status" value="1"/>
</dbReference>
<evidence type="ECO:0000259" key="9">
    <source>
        <dbReference type="PROSITE" id="PS52019"/>
    </source>
</evidence>
<dbReference type="KEGG" id="sur:STAUR_3985"/>
<dbReference type="SMART" id="SM00823">
    <property type="entry name" value="PKS_PP"/>
    <property type="match status" value="2"/>
</dbReference>
<dbReference type="SMART" id="SM00827">
    <property type="entry name" value="PKS_AT"/>
    <property type="match status" value="2"/>
</dbReference>
<accession>E3FL65</accession>
<dbReference type="CDD" id="cd00833">
    <property type="entry name" value="PKS"/>
    <property type="match status" value="1"/>
</dbReference>
<dbReference type="GO" id="GO:0071770">
    <property type="term" value="P:DIM/DIP cell wall layer assembly"/>
    <property type="evidence" value="ECO:0007669"/>
    <property type="project" value="TreeGrafter"/>
</dbReference>
<keyword evidence="1" id="KW-0596">Phosphopantetheine</keyword>
<dbReference type="SMART" id="SM00826">
    <property type="entry name" value="PKS_DH"/>
    <property type="match status" value="1"/>
</dbReference>
<dbReference type="Gene3D" id="3.10.129.110">
    <property type="entry name" value="Polyketide synthase dehydratase"/>
    <property type="match status" value="1"/>
</dbReference>
<dbReference type="InterPro" id="IPR050091">
    <property type="entry name" value="PKS_NRPS_Biosynth_Enz"/>
</dbReference>
<feature type="active site" description="Proton donor; for dehydratase activity" evidence="5">
    <location>
        <position position="1618"/>
    </location>
</feature>
<dbReference type="Gene3D" id="3.40.50.720">
    <property type="entry name" value="NAD(P)-binding Rossmann-like Domain"/>
    <property type="match status" value="1"/>
</dbReference>
<dbReference type="Gene3D" id="3.30.70.3290">
    <property type="match status" value="2"/>
</dbReference>
<dbReference type="InterPro" id="IPR020841">
    <property type="entry name" value="PKS_Beta-ketoAc_synthase_dom"/>
</dbReference>